<keyword evidence="2 5" id="KW-0812">Transmembrane</keyword>
<sequence>MDVPSIIIFYIMMLNIYFGIFNLIPIPPLDGFHIISALFIRRAGQVVSALYRFGFLILLVLLLTNVIGFLLGTVSAGVTSGYQAFFGLIG</sequence>
<reference evidence="7" key="1">
    <citation type="submission" date="2019-08" db="EMBL/GenBank/DDBJ databases">
        <authorList>
            <person name="Kucharzyk K."/>
            <person name="Murdoch R.W."/>
            <person name="Higgins S."/>
            <person name="Loffler F."/>
        </authorList>
    </citation>
    <scope>NUCLEOTIDE SEQUENCE</scope>
</reference>
<proteinExistence type="predicted"/>
<name>A0A645JDP5_9ZZZZ</name>
<organism evidence="7">
    <name type="scientific">bioreactor metagenome</name>
    <dbReference type="NCBI Taxonomy" id="1076179"/>
    <lineage>
        <taxon>unclassified sequences</taxon>
        <taxon>metagenomes</taxon>
        <taxon>ecological metagenomes</taxon>
    </lineage>
</organism>
<dbReference type="GO" id="GO:0016020">
    <property type="term" value="C:membrane"/>
    <property type="evidence" value="ECO:0007669"/>
    <property type="project" value="UniProtKB-SubCell"/>
</dbReference>
<dbReference type="PANTHER" id="PTHR35864:SF1">
    <property type="entry name" value="ZINC METALLOPROTEASE YWHC-RELATED"/>
    <property type="match status" value="1"/>
</dbReference>
<evidence type="ECO:0000256" key="2">
    <source>
        <dbReference type="ARBA" id="ARBA00022692"/>
    </source>
</evidence>
<evidence type="ECO:0000313" key="7">
    <source>
        <dbReference type="EMBL" id="MPN61845.1"/>
    </source>
</evidence>
<dbReference type="EMBL" id="VSSQ01139051">
    <property type="protein sequence ID" value="MPN61845.1"/>
    <property type="molecule type" value="Genomic_DNA"/>
</dbReference>
<keyword evidence="4 5" id="KW-0472">Membrane</keyword>
<protein>
    <recommendedName>
        <fullName evidence="6">Peptidase M50 domain-containing protein</fullName>
    </recommendedName>
</protein>
<feature type="domain" description="Peptidase M50" evidence="6">
    <location>
        <begin position="7"/>
        <end position="61"/>
    </location>
</feature>
<feature type="transmembrane region" description="Helical" evidence="5">
    <location>
        <begin position="50"/>
        <end position="71"/>
    </location>
</feature>
<dbReference type="AlphaFoldDB" id="A0A645JDP5"/>
<evidence type="ECO:0000256" key="4">
    <source>
        <dbReference type="ARBA" id="ARBA00023136"/>
    </source>
</evidence>
<evidence type="ECO:0000256" key="1">
    <source>
        <dbReference type="ARBA" id="ARBA00004141"/>
    </source>
</evidence>
<comment type="caution">
    <text evidence="7">The sequence shown here is derived from an EMBL/GenBank/DDBJ whole genome shotgun (WGS) entry which is preliminary data.</text>
</comment>
<dbReference type="InterPro" id="IPR008915">
    <property type="entry name" value="Peptidase_M50"/>
</dbReference>
<dbReference type="Pfam" id="PF02163">
    <property type="entry name" value="Peptidase_M50"/>
    <property type="match status" value="1"/>
</dbReference>
<evidence type="ECO:0000256" key="3">
    <source>
        <dbReference type="ARBA" id="ARBA00022989"/>
    </source>
</evidence>
<gene>
    <name evidence="7" type="ORF">SDC9_209589</name>
</gene>
<dbReference type="InterPro" id="IPR052348">
    <property type="entry name" value="Metallopeptidase_M50B"/>
</dbReference>
<dbReference type="GO" id="GO:0006508">
    <property type="term" value="P:proteolysis"/>
    <property type="evidence" value="ECO:0007669"/>
    <property type="project" value="InterPro"/>
</dbReference>
<keyword evidence="3 5" id="KW-1133">Transmembrane helix</keyword>
<accession>A0A645JDP5</accession>
<feature type="transmembrane region" description="Helical" evidence="5">
    <location>
        <begin position="6"/>
        <end position="29"/>
    </location>
</feature>
<evidence type="ECO:0000259" key="6">
    <source>
        <dbReference type="Pfam" id="PF02163"/>
    </source>
</evidence>
<comment type="subcellular location">
    <subcellularLocation>
        <location evidence="1">Membrane</location>
        <topology evidence="1">Multi-pass membrane protein</topology>
    </subcellularLocation>
</comment>
<dbReference type="PANTHER" id="PTHR35864">
    <property type="entry name" value="ZINC METALLOPROTEASE MJ0611-RELATED"/>
    <property type="match status" value="1"/>
</dbReference>
<evidence type="ECO:0000256" key="5">
    <source>
        <dbReference type="SAM" id="Phobius"/>
    </source>
</evidence>